<sequence length="956" mass="102934">MGNPRPAPESGRGLFALFDWMTGPLPRRLDARPFPLLVLEPGDGAADPGAHLDELRRAAVQMTLPAIAPPLPDPPPDAPGADPGTAGDLAAIALVDTVSEPLTWTQTHSQSGRRRFPRSDLVQSIQAAATEDGSPGGPPYDCRPAIAVGRWKQAALPFGWRGGPVQTPLWWTVLGALTLTLLGGLFQQTRPGVLVNAFEGVGALALLVLVIYRFWLPVMCRFGFGSRYHWFTHTSFFAVLGDGDDGGDDSGLEGRLHRVFERLSKPDAARFLLQIKTFALLEDIRDQHRKATPSLRGFKRTSPPVVFLRDAGRRNGGLALLSAMSDIRARRSEFQPLLVVASVDAATRDELGPAPSGGTPRERYERWRSSLGTDQGPSESVRLPWLLRIPVTGDPAAERTGEGAPAFTARHRPPWTWVWSWAALAATVFICAASLIGLHEVKQRTYCQVGWPIGWNSDTRAKTGTDGHHQECVGVSTHGVRFERRAASISMTGAPLAPDPRHTGARLTIADLQRRIDDENHKVETGREPYVTIVYAGVFTTAPGPDQAQLTVSSIHELAGAHLAQLHNNENGGGSVDNPLKIRLLPANTGQDMAFAPETADRILDLARKDPTIVGVVGLGRNTAKSAEAIRRLDAAGLPVLDTVNSSDALPTLPRYYGLAATDHDEALATRYVIDRELRGRPSERMLLVQRDSSTSDAYSSEIAGDIRSTMAGHPIDTLDYGQNEIGAEVRQKCESTPYSLVYFAGRAEDLPRLLFGLREGGCAGHRLLLFAGDDVSKSQVAMGSPEAQVPPNVVLYYPTFVHMPNLVAENAEEDSGFFRLAQSALGIGGAHPERDPLLVDGQMALAYDAGLALSDAAQYAYHDLGVDKDGARPVAGSATVTTGAVLPELRRVQEQYAATGDIDFHGDNHRQNATDNRGLTMIRVVAGAGGKPEAAPYCGRLNGAKKAPGLHACHN</sequence>
<keyword evidence="2" id="KW-1133">Transmembrane helix</keyword>
<protein>
    <recommendedName>
        <fullName evidence="5">ABC transporter substrate-binding protein</fullName>
    </recommendedName>
</protein>
<evidence type="ECO:0000313" key="4">
    <source>
        <dbReference type="Proteomes" id="UP001501020"/>
    </source>
</evidence>
<keyword evidence="2" id="KW-0472">Membrane</keyword>
<feature type="transmembrane region" description="Helical" evidence="2">
    <location>
        <begin position="193"/>
        <end position="215"/>
    </location>
</feature>
<name>A0ABP5LC55_9ACTN</name>
<feature type="region of interest" description="Disordered" evidence="1">
    <location>
        <begin position="349"/>
        <end position="378"/>
    </location>
</feature>
<evidence type="ECO:0000256" key="1">
    <source>
        <dbReference type="SAM" id="MobiDB-lite"/>
    </source>
</evidence>
<proteinExistence type="predicted"/>
<comment type="caution">
    <text evidence="3">The sequence shown here is derived from an EMBL/GenBank/DDBJ whole genome shotgun (WGS) entry which is preliminary data.</text>
</comment>
<accession>A0ABP5LC55</accession>
<organism evidence="3 4">
    <name type="scientific">Actinomadura napierensis</name>
    <dbReference type="NCBI Taxonomy" id="267854"/>
    <lineage>
        <taxon>Bacteria</taxon>
        <taxon>Bacillati</taxon>
        <taxon>Actinomycetota</taxon>
        <taxon>Actinomycetes</taxon>
        <taxon>Streptosporangiales</taxon>
        <taxon>Thermomonosporaceae</taxon>
        <taxon>Actinomadura</taxon>
    </lineage>
</organism>
<gene>
    <name evidence="3" type="ORF">GCM10009727_45150</name>
</gene>
<reference evidence="4" key="1">
    <citation type="journal article" date="2019" name="Int. J. Syst. Evol. Microbiol.">
        <title>The Global Catalogue of Microorganisms (GCM) 10K type strain sequencing project: providing services to taxonomists for standard genome sequencing and annotation.</title>
        <authorList>
            <consortium name="The Broad Institute Genomics Platform"/>
            <consortium name="The Broad Institute Genome Sequencing Center for Infectious Disease"/>
            <person name="Wu L."/>
            <person name="Ma J."/>
        </authorList>
    </citation>
    <scope>NUCLEOTIDE SEQUENCE [LARGE SCALE GENOMIC DNA]</scope>
    <source>
        <strain evidence="4">JCM 13850</strain>
    </source>
</reference>
<dbReference type="EMBL" id="BAAAMR010000040">
    <property type="protein sequence ID" value="GAA2144952.1"/>
    <property type="molecule type" value="Genomic_DNA"/>
</dbReference>
<evidence type="ECO:0000313" key="3">
    <source>
        <dbReference type="EMBL" id="GAA2144952.1"/>
    </source>
</evidence>
<feature type="transmembrane region" description="Helical" evidence="2">
    <location>
        <begin position="169"/>
        <end position="187"/>
    </location>
</feature>
<evidence type="ECO:0008006" key="5">
    <source>
        <dbReference type="Google" id="ProtNLM"/>
    </source>
</evidence>
<evidence type="ECO:0000256" key="2">
    <source>
        <dbReference type="SAM" id="Phobius"/>
    </source>
</evidence>
<keyword evidence="4" id="KW-1185">Reference proteome</keyword>
<dbReference type="RefSeq" id="WP_344270302.1">
    <property type="nucleotide sequence ID" value="NZ_BAAAMR010000040.1"/>
</dbReference>
<keyword evidence="2" id="KW-0812">Transmembrane</keyword>
<dbReference type="Proteomes" id="UP001501020">
    <property type="component" value="Unassembled WGS sequence"/>
</dbReference>